<evidence type="ECO:0000256" key="2">
    <source>
        <dbReference type="ARBA" id="ARBA00023134"/>
    </source>
</evidence>
<dbReference type="Pfam" id="PF00071">
    <property type="entry name" value="Ras"/>
    <property type="match status" value="1"/>
</dbReference>
<dbReference type="InterPro" id="IPR050227">
    <property type="entry name" value="Rab"/>
</dbReference>
<keyword evidence="1" id="KW-0547">Nucleotide-binding</keyword>
<evidence type="ECO:0008006" key="5">
    <source>
        <dbReference type="Google" id="ProtNLM"/>
    </source>
</evidence>
<dbReference type="PANTHER" id="PTHR47977">
    <property type="entry name" value="RAS-RELATED PROTEIN RAB"/>
    <property type="match status" value="1"/>
</dbReference>
<dbReference type="GO" id="GO:0005525">
    <property type="term" value="F:GTP binding"/>
    <property type="evidence" value="ECO:0007669"/>
    <property type="project" value="UniProtKB-KW"/>
</dbReference>
<dbReference type="eggNOG" id="KOG4423">
    <property type="taxonomic scope" value="Eukaryota"/>
</dbReference>
<dbReference type="Gene3D" id="3.40.50.300">
    <property type="entry name" value="P-loop containing nucleotide triphosphate hydrolases"/>
    <property type="match status" value="1"/>
</dbReference>
<keyword evidence="2" id="KW-0342">GTP-binding</keyword>
<organism evidence="3">
    <name type="scientific">Amphimedon queenslandica</name>
    <name type="common">Sponge</name>
    <dbReference type="NCBI Taxonomy" id="400682"/>
    <lineage>
        <taxon>Eukaryota</taxon>
        <taxon>Metazoa</taxon>
        <taxon>Porifera</taxon>
        <taxon>Demospongiae</taxon>
        <taxon>Heteroscleromorpha</taxon>
        <taxon>Haplosclerida</taxon>
        <taxon>Niphatidae</taxon>
        <taxon>Amphimedon</taxon>
    </lineage>
</organism>
<dbReference type="STRING" id="400682.A0A1X7VTJ4"/>
<dbReference type="SUPFAM" id="SSF52540">
    <property type="entry name" value="P-loop containing nucleoside triphosphate hydrolases"/>
    <property type="match status" value="1"/>
</dbReference>
<reference evidence="4" key="1">
    <citation type="journal article" date="2010" name="Nature">
        <title>The Amphimedon queenslandica genome and the evolution of animal complexity.</title>
        <authorList>
            <person name="Srivastava M."/>
            <person name="Simakov O."/>
            <person name="Chapman J."/>
            <person name="Fahey B."/>
            <person name="Gauthier M.E."/>
            <person name="Mitros T."/>
            <person name="Richards G.S."/>
            <person name="Conaco C."/>
            <person name="Dacre M."/>
            <person name="Hellsten U."/>
            <person name="Larroux C."/>
            <person name="Putnam N.H."/>
            <person name="Stanke M."/>
            <person name="Adamska M."/>
            <person name="Darling A."/>
            <person name="Degnan S.M."/>
            <person name="Oakley T.H."/>
            <person name="Plachetzki D.C."/>
            <person name="Zhai Y."/>
            <person name="Adamski M."/>
            <person name="Calcino A."/>
            <person name="Cummins S.F."/>
            <person name="Goodstein D.M."/>
            <person name="Harris C."/>
            <person name="Jackson D.J."/>
            <person name="Leys S.P."/>
            <person name="Shu S."/>
            <person name="Woodcroft B.J."/>
            <person name="Vervoort M."/>
            <person name="Kosik K.S."/>
            <person name="Manning G."/>
            <person name="Degnan B.M."/>
            <person name="Rokhsar D.S."/>
        </authorList>
    </citation>
    <scope>NUCLEOTIDE SEQUENCE [LARGE SCALE GENOMIC DNA]</scope>
</reference>
<dbReference type="EnsemblMetazoa" id="XM_011407692.2">
    <property type="protein sequence ID" value="XP_011405994.1"/>
    <property type="gene ID" value="LOC105313902"/>
</dbReference>
<accession>A0A1X7VTJ4</accession>
<dbReference type="NCBIfam" id="TIGR00231">
    <property type="entry name" value="small_GTP"/>
    <property type="match status" value="1"/>
</dbReference>
<dbReference type="InterPro" id="IPR001806">
    <property type="entry name" value="Small_GTPase"/>
</dbReference>
<dbReference type="GO" id="GO:0003924">
    <property type="term" value="F:GTPase activity"/>
    <property type="evidence" value="ECO:0007669"/>
    <property type="project" value="InterPro"/>
</dbReference>
<dbReference type="SMART" id="SM00173">
    <property type="entry name" value="RAS"/>
    <property type="match status" value="1"/>
</dbReference>
<reference evidence="3" key="2">
    <citation type="submission" date="2017-05" db="UniProtKB">
        <authorList>
            <consortium name="EnsemblMetazoa"/>
        </authorList>
    </citation>
    <scope>IDENTIFICATION</scope>
</reference>
<gene>
    <name evidence="3" type="primary">105313902</name>
</gene>
<dbReference type="FunFam" id="3.40.50.300:FF:001447">
    <property type="entry name" value="Ras-related protein Rab-1B"/>
    <property type="match status" value="1"/>
</dbReference>
<dbReference type="SMART" id="SM00175">
    <property type="entry name" value="RAB"/>
    <property type="match status" value="1"/>
</dbReference>
<evidence type="ECO:0000313" key="4">
    <source>
        <dbReference type="Proteomes" id="UP000007879"/>
    </source>
</evidence>
<dbReference type="SMART" id="SM00174">
    <property type="entry name" value="RHO"/>
    <property type="match status" value="1"/>
</dbReference>
<dbReference type="InterPro" id="IPR027417">
    <property type="entry name" value="P-loop_NTPase"/>
</dbReference>
<dbReference type="PRINTS" id="PR00449">
    <property type="entry name" value="RASTRNSFRMNG"/>
</dbReference>
<keyword evidence="4" id="KW-1185">Reference proteome</keyword>
<name>A0A1X7VTJ4_AMPQE</name>
<dbReference type="InParanoid" id="A0A1X7VTJ4"/>
<dbReference type="InterPro" id="IPR005225">
    <property type="entry name" value="Small_GTP-bd"/>
</dbReference>
<dbReference type="AlphaFoldDB" id="A0A1X7VTJ4"/>
<evidence type="ECO:0000313" key="3">
    <source>
        <dbReference type="EnsemblMetazoa" id="Aqu2.1.42743_001"/>
    </source>
</evidence>
<sequence length="204" mass="22690">MASSPLEYTKKVIVIGDSAVGKTSFIARVTEGRFISDHKATIGVDCAVKSIKRGESTTIRLALWDIGGQEAFRGLMPQFARGSSGIIIVCDVTRKATVDAVRIWKNEADKVLTKLPPCILLVNKFDLPKHIHSVSIEELDTLTEECKLSGWFQTSVKENVNLQVSLEDLSDLMVQFDEGSLQDNDTITTLQRQYHAEKRNCMCD</sequence>
<evidence type="ECO:0000256" key="1">
    <source>
        <dbReference type="ARBA" id="ARBA00022741"/>
    </source>
</evidence>
<dbReference type="KEGG" id="aqu:105313902"/>
<dbReference type="PROSITE" id="PS51421">
    <property type="entry name" value="RAS"/>
    <property type="match status" value="1"/>
</dbReference>
<dbReference type="Proteomes" id="UP000007879">
    <property type="component" value="Unassembled WGS sequence"/>
</dbReference>
<dbReference type="PROSITE" id="PS51417">
    <property type="entry name" value="ARF"/>
    <property type="match status" value="1"/>
</dbReference>
<protein>
    <recommendedName>
        <fullName evidence="5">GTP-binding protein</fullName>
    </recommendedName>
</protein>
<proteinExistence type="predicted"/>
<dbReference type="EnsemblMetazoa" id="Aqu2.1.42743_001">
    <property type="protein sequence ID" value="Aqu2.1.42743_001"/>
    <property type="gene ID" value="Aqu2.1.42743"/>
</dbReference>
<dbReference type="PROSITE" id="PS51419">
    <property type="entry name" value="RAB"/>
    <property type="match status" value="1"/>
</dbReference>